<dbReference type="EMBL" id="QREH01000001">
    <property type="protein sequence ID" value="REE03419.1"/>
    <property type="molecule type" value="Genomic_DNA"/>
</dbReference>
<gene>
    <name evidence="14" type="ORF">C8E99_1227</name>
</gene>
<proteinExistence type="inferred from homology"/>
<keyword evidence="4" id="KW-0547">Nucleotide-binding</keyword>
<name>A0A3D9LAM2_9MICC</name>
<dbReference type="GO" id="GO:0009432">
    <property type="term" value="P:SOS response"/>
    <property type="evidence" value="ECO:0007669"/>
    <property type="project" value="TreeGrafter"/>
</dbReference>
<comment type="caution">
    <text evidence="14">The sequence shown here is derived from an EMBL/GenBank/DDBJ whole genome shotgun (WGS) entry which is preliminary data.</text>
</comment>
<evidence type="ECO:0000256" key="5">
    <source>
        <dbReference type="ARBA" id="ARBA00022763"/>
    </source>
</evidence>
<dbReference type="GO" id="GO:0016887">
    <property type="term" value="F:ATP hydrolysis activity"/>
    <property type="evidence" value="ECO:0007669"/>
    <property type="project" value="InterPro"/>
</dbReference>
<dbReference type="CDD" id="cd03241">
    <property type="entry name" value="ABC_RecN"/>
    <property type="match status" value="1"/>
</dbReference>
<evidence type="ECO:0000256" key="7">
    <source>
        <dbReference type="ARBA" id="ARBA00023204"/>
    </source>
</evidence>
<evidence type="ECO:0000313" key="15">
    <source>
        <dbReference type="Proteomes" id="UP000256727"/>
    </source>
</evidence>
<evidence type="ECO:0000256" key="4">
    <source>
        <dbReference type="ARBA" id="ARBA00022741"/>
    </source>
</evidence>
<dbReference type="AlphaFoldDB" id="A0A3D9LAM2"/>
<evidence type="ECO:0000313" key="14">
    <source>
        <dbReference type="EMBL" id="REE03419.1"/>
    </source>
</evidence>
<evidence type="ECO:0000256" key="9">
    <source>
        <dbReference type="PIRNR" id="PIRNR003128"/>
    </source>
</evidence>
<feature type="coiled-coil region" evidence="10">
    <location>
        <begin position="206"/>
        <end position="259"/>
    </location>
</feature>
<organism evidence="14 15">
    <name type="scientific">Citricoccus muralis</name>
    <dbReference type="NCBI Taxonomy" id="169134"/>
    <lineage>
        <taxon>Bacteria</taxon>
        <taxon>Bacillati</taxon>
        <taxon>Actinomycetota</taxon>
        <taxon>Actinomycetes</taxon>
        <taxon>Micrococcales</taxon>
        <taxon>Micrococcaceae</taxon>
        <taxon>Citricoccus</taxon>
    </lineage>
</organism>
<feature type="region of interest" description="Disordered" evidence="11">
    <location>
        <begin position="87"/>
        <end position="116"/>
    </location>
</feature>
<dbReference type="Proteomes" id="UP000256727">
    <property type="component" value="Unassembled WGS sequence"/>
</dbReference>
<dbReference type="OrthoDB" id="9806954at2"/>
<dbReference type="GO" id="GO:0043590">
    <property type="term" value="C:bacterial nucleoid"/>
    <property type="evidence" value="ECO:0007669"/>
    <property type="project" value="TreeGrafter"/>
</dbReference>
<dbReference type="Pfam" id="PF02463">
    <property type="entry name" value="SMC_N"/>
    <property type="match status" value="1"/>
</dbReference>
<evidence type="ECO:0000259" key="13">
    <source>
        <dbReference type="Pfam" id="PF13476"/>
    </source>
</evidence>
<dbReference type="InterPro" id="IPR038729">
    <property type="entry name" value="Rad50/SbcC_AAA"/>
</dbReference>
<evidence type="ECO:0000259" key="12">
    <source>
        <dbReference type="Pfam" id="PF02463"/>
    </source>
</evidence>
<evidence type="ECO:0000256" key="8">
    <source>
        <dbReference type="ARBA" id="ARBA00033408"/>
    </source>
</evidence>
<dbReference type="GO" id="GO:0005524">
    <property type="term" value="F:ATP binding"/>
    <property type="evidence" value="ECO:0007669"/>
    <property type="project" value="UniProtKB-KW"/>
</dbReference>
<keyword evidence="5 9" id="KW-0227">DNA damage</keyword>
<dbReference type="PANTHER" id="PTHR11059:SF0">
    <property type="entry name" value="DNA REPAIR PROTEIN RECN"/>
    <property type="match status" value="1"/>
</dbReference>
<comment type="function">
    <text evidence="1 9">May be involved in recombinational repair of damaged DNA.</text>
</comment>
<dbReference type="SUPFAM" id="SSF52540">
    <property type="entry name" value="P-loop containing nucleoside triphosphate hydrolases"/>
    <property type="match status" value="1"/>
</dbReference>
<dbReference type="InterPro" id="IPR004604">
    <property type="entry name" value="DNA_recomb/repair_RecN"/>
</dbReference>
<dbReference type="GO" id="GO:0006302">
    <property type="term" value="P:double-strand break repair"/>
    <property type="evidence" value="ECO:0007669"/>
    <property type="project" value="InterPro"/>
</dbReference>
<protein>
    <recommendedName>
        <fullName evidence="3 9">DNA repair protein RecN</fullName>
    </recommendedName>
    <alternativeName>
        <fullName evidence="8 9">Recombination protein N</fullName>
    </alternativeName>
</protein>
<feature type="domain" description="Rad50/SbcC-type AAA" evidence="13">
    <location>
        <begin position="5"/>
        <end position="233"/>
    </location>
</feature>
<comment type="similarity">
    <text evidence="2 9">Belongs to the RecN family.</text>
</comment>
<evidence type="ECO:0000256" key="2">
    <source>
        <dbReference type="ARBA" id="ARBA00009441"/>
    </source>
</evidence>
<accession>A0A3D9LAM2</accession>
<dbReference type="Gene3D" id="3.40.50.300">
    <property type="entry name" value="P-loop containing nucleotide triphosphate hydrolases"/>
    <property type="match status" value="2"/>
</dbReference>
<dbReference type="Pfam" id="PF13476">
    <property type="entry name" value="AAA_23"/>
    <property type="match status" value="1"/>
</dbReference>
<evidence type="ECO:0000256" key="6">
    <source>
        <dbReference type="ARBA" id="ARBA00022840"/>
    </source>
</evidence>
<sequence length="600" mass="62415">MIEYLSINGLGVIGDAAVELDPGFTVVTGETGAGKTMVVTALNLLLGARADAGAVRHGASRATVEAGFRLNAGHAAVEIATDAGAVLDEETPDRGARPETDAVPEASPDVGAPAGSRGDVALVVTRSVGAAGSSGRSRASAGGRGVPVALLGELGEHLVAVHGQTDQLRLKSPAAQRHALDSFAGSELTETLSVYQRDFEAWRRAAAELEEITSNEQDRAREAENLQRSLEEIDNAAVRAGEDEEVRALIQRLENVEELRAASLGAHTHLAGGDAADAVEIPSAEALIEAARQSLLQAPGQDDELTGLSQRLAEVGILLADVSGDLAGYAARLDDDAASDLDSAQSRLAELTRLMRLYGPELTDVIRWAETHRPRLEALQGDTGRIEELTAEVARLEQHVLSGASELTRLRTAGAATLSGLVSEELHALSMPDATFHATVTAGGQPGPHGADEVQLLLQPHAGAEPRPLGKGASGGELSRVMLALEVVLAATDPVPTFVFDEVDAGVGGEAAVQIGRRLARLAGHVQVIVVTHLPQVAAFADRHLKVTKNSDGDAGFTTSDVASLEGEERVGELARMLAGRADSGAARDHARELLEASHA</sequence>
<reference evidence="14 15" key="1">
    <citation type="submission" date="2018-07" db="EMBL/GenBank/DDBJ databases">
        <title>Sequencing the genomes of 1000 actinobacteria strains.</title>
        <authorList>
            <person name="Klenk H.-P."/>
        </authorList>
    </citation>
    <scope>NUCLEOTIDE SEQUENCE [LARGE SCALE GENOMIC DNA]</scope>
    <source>
        <strain evidence="14 15">DSM 14442</strain>
    </source>
</reference>
<dbReference type="FunFam" id="3.40.50.300:FF:000356">
    <property type="entry name" value="DNA repair protein RecN"/>
    <property type="match status" value="1"/>
</dbReference>
<dbReference type="InterPro" id="IPR027417">
    <property type="entry name" value="P-loop_NTPase"/>
</dbReference>
<evidence type="ECO:0000256" key="1">
    <source>
        <dbReference type="ARBA" id="ARBA00003618"/>
    </source>
</evidence>
<keyword evidence="7 9" id="KW-0234">DNA repair</keyword>
<dbReference type="RefSeq" id="WP_115931541.1">
    <property type="nucleotide sequence ID" value="NZ_QREH01000001.1"/>
</dbReference>
<feature type="domain" description="RecF/RecN/SMC N-terminal" evidence="12">
    <location>
        <begin position="285"/>
        <end position="552"/>
    </location>
</feature>
<keyword evidence="15" id="KW-1185">Reference proteome</keyword>
<evidence type="ECO:0000256" key="10">
    <source>
        <dbReference type="SAM" id="Coils"/>
    </source>
</evidence>
<evidence type="ECO:0000256" key="3">
    <source>
        <dbReference type="ARBA" id="ARBA00021315"/>
    </source>
</evidence>
<dbReference type="InterPro" id="IPR003395">
    <property type="entry name" value="RecF/RecN/SMC_N"/>
</dbReference>
<dbReference type="PIRSF" id="PIRSF003128">
    <property type="entry name" value="RecN"/>
    <property type="match status" value="1"/>
</dbReference>
<keyword evidence="10" id="KW-0175">Coiled coil</keyword>
<evidence type="ECO:0000256" key="11">
    <source>
        <dbReference type="SAM" id="MobiDB-lite"/>
    </source>
</evidence>
<keyword evidence="6" id="KW-0067">ATP-binding</keyword>
<dbReference type="GO" id="GO:0006310">
    <property type="term" value="P:DNA recombination"/>
    <property type="evidence" value="ECO:0007669"/>
    <property type="project" value="InterPro"/>
</dbReference>
<dbReference type="PANTHER" id="PTHR11059">
    <property type="entry name" value="DNA REPAIR PROTEIN RECN"/>
    <property type="match status" value="1"/>
</dbReference>